<dbReference type="InterPro" id="IPR014010">
    <property type="entry name" value="REJ_dom"/>
</dbReference>
<evidence type="ECO:0000259" key="2">
    <source>
        <dbReference type="PROSITE" id="PS51111"/>
    </source>
</evidence>
<keyword evidence="4" id="KW-1185">Reference proteome</keyword>
<proteinExistence type="predicted"/>
<dbReference type="PROSITE" id="PS51111">
    <property type="entry name" value="REJ"/>
    <property type="match status" value="1"/>
</dbReference>
<name>A0ABD0RRI1_CIRMR</name>
<evidence type="ECO:0000313" key="3">
    <source>
        <dbReference type="EMBL" id="KAL0200457.1"/>
    </source>
</evidence>
<evidence type="ECO:0000256" key="1">
    <source>
        <dbReference type="SAM" id="MobiDB-lite"/>
    </source>
</evidence>
<accession>A0ABD0RRI1</accession>
<organism evidence="3 4">
    <name type="scientific">Cirrhinus mrigala</name>
    <name type="common">Mrigala</name>
    <dbReference type="NCBI Taxonomy" id="683832"/>
    <lineage>
        <taxon>Eukaryota</taxon>
        <taxon>Metazoa</taxon>
        <taxon>Chordata</taxon>
        <taxon>Craniata</taxon>
        <taxon>Vertebrata</taxon>
        <taxon>Euteleostomi</taxon>
        <taxon>Actinopterygii</taxon>
        <taxon>Neopterygii</taxon>
        <taxon>Teleostei</taxon>
        <taxon>Ostariophysi</taxon>
        <taxon>Cypriniformes</taxon>
        <taxon>Cyprinidae</taxon>
        <taxon>Labeoninae</taxon>
        <taxon>Labeonini</taxon>
        <taxon>Cirrhinus</taxon>
    </lineage>
</organism>
<dbReference type="Proteomes" id="UP001529510">
    <property type="component" value="Unassembled WGS sequence"/>
</dbReference>
<dbReference type="EMBL" id="JAMKFB020000002">
    <property type="protein sequence ID" value="KAL0200457.1"/>
    <property type="molecule type" value="Genomic_DNA"/>
</dbReference>
<comment type="caution">
    <text evidence="3">The sequence shown here is derived from an EMBL/GenBank/DDBJ whole genome shotgun (WGS) entry which is preliminary data.</text>
</comment>
<feature type="non-terminal residue" evidence="3">
    <location>
        <position position="1"/>
    </location>
</feature>
<sequence length="65" mass="6790">GSTCLACASQHSSQILSSWPRDTTPPTSSLCASPTTPASTLPVMRTLSLWMTSALGPIQQRSTLA</sequence>
<reference evidence="3 4" key="1">
    <citation type="submission" date="2024-05" db="EMBL/GenBank/DDBJ databases">
        <title>Genome sequencing and assembly of Indian major carp, Cirrhinus mrigala (Hamilton, 1822).</title>
        <authorList>
            <person name="Mohindra V."/>
            <person name="Chowdhury L.M."/>
            <person name="Lal K."/>
            <person name="Jena J.K."/>
        </authorList>
    </citation>
    <scope>NUCLEOTIDE SEQUENCE [LARGE SCALE GENOMIC DNA]</scope>
    <source>
        <strain evidence="3">CM1030</strain>
        <tissue evidence="3">Blood</tissue>
    </source>
</reference>
<protein>
    <recommendedName>
        <fullName evidence="2">REJ domain-containing protein</fullName>
    </recommendedName>
</protein>
<feature type="region of interest" description="Disordered" evidence="1">
    <location>
        <begin position="16"/>
        <end position="36"/>
    </location>
</feature>
<gene>
    <name evidence="3" type="ORF">M9458_003644</name>
</gene>
<feature type="non-terminal residue" evidence="3">
    <location>
        <position position="65"/>
    </location>
</feature>
<feature type="domain" description="REJ" evidence="2">
    <location>
        <begin position="1"/>
        <end position="65"/>
    </location>
</feature>
<dbReference type="GO" id="GO:0016020">
    <property type="term" value="C:membrane"/>
    <property type="evidence" value="ECO:0007669"/>
    <property type="project" value="UniProtKB-SubCell"/>
</dbReference>
<evidence type="ECO:0000313" key="4">
    <source>
        <dbReference type="Proteomes" id="UP001529510"/>
    </source>
</evidence>
<dbReference type="AlphaFoldDB" id="A0ABD0RRI1"/>